<evidence type="ECO:0000256" key="1">
    <source>
        <dbReference type="SAM" id="MobiDB-lite"/>
    </source>
</evidence>
<proteinExistence type="predicted"/>
<keyword evidence="3" id="KW-1185">Reference proteome</keyword>
<feature type="region of interest" description="Disordered" evidence="1">
    <location>
        <begin position="307"/>
        <end position="340"/>
    </location>
</feature>
<feature type="region of interest" description="Disordered" evidence="1">
    <location>
        <begin position="190"/>
        <end position="219"/>
    </location>
</feature>
<dbReference type="EMBL" id="JARKIE010000245">
    <property type="protein sequence ID" value="KAJ7661833.1"/>
    <property type="molecule type" value="Genomic_DNA"/>
</dbReference>
<evidence type="ECO:0000313" key="3">
    <source>
        <dbReference type="Proteomes" id="UP001221757"/>
    </source>
</evidence>
<protein>
    <submittedName>
        <fullName evidence="2">Uncharacterized protein</fullName>
    </submittedName>
</protein>
<name>A0AAD7G5M0_MYCRO</name>
<sequence>MSGMLTYSVYSCGRSKAGNTFKDVHPEWKVQVIDHFSEWLRRCFSISLYHAFGIRLTYPSEYRRDHDAMALDVLNPLDNLLEMDPEAEEVKQTALKPSLAEPRAAIRSGVASKAPKRVKKADGEAHSATSASMAPSGSTPALPTSPPDQGDAHSSLSFTFDSATSTTDSSSFNFDQGDVCPSSSFTFNSAASTTDRSGSSSLNFDQGGTRPSSYDSATSTAYHNGSSSFNFDQGDARPSSYGSAAFTAHHDGSSSFIFDQGGVHPSSYDSTTSTAYHDSSPSFNFDQVSVRPSSYDSAASTAYHDSSSSFNFDQGSTRPSPCDSATSSADHTADEGGSSSLHVSSYRFPLLSSFSHTHTQNEDTGGDNIPSSTVPILSTYTLSPPSGAWFACPSSPLDEHAWPGMAMEGDEIGGKLDNGPPEPMILPIGMGARAIDFDFKDCNTAGSRGVEAGERWGAQTKADDAAGTWSNRGASVHTPPRVATSATQVLAPRALAQPARTLAPWRKHRLHLHLPAMFLSWGRCCLRLRDLFCDLFLG</sequence>
<feature type="compositionally biased region" description="Polar residues" evidence="1">
    <location>
        <begin position="195"/>
        <end position="219"/>
    </location>
</feature>
<dbReference type="Proteomes" id="UP001221757">
    <property type="component" value="Unassembled WGS sequence"/>
</dbReference>
<organism evidence="2 3">
    <name type="scientific">Mycena rosella</name>
    <name type="common">Pink bonnet</name>
    <name type="synonym">Agaricus rosellus</name>
    <dbReference type="NCBI Taxonomy" id="1033263"/>
    <lineage>
        <taxon>Eukaryota</taxon>
        <taxon>Fungi</taxon>
        <taxon>Dikarya</taxon>
        <taxon>Basidiomycota</taxon>
        <taxon>Agaricomycotina</taxon>
        <taxon>Agaricomycetes</taxon>
        <taxon>Agaricomycetidae</taxon>
        <taxon>Agaricales</taxon>
        <taxon>Marasmiineae</taxon>
        <taxon>Mycenaceae</taxon>
        <taxon>Mycena</taxon>
    </lineage>
</organism>
<feature type="compositionally biased region" description="Polar residues" evidence="1">
    <location>
        <begin position="127"/>
        <end position="142"/>
    </location>
</feature>
<feature type="compositionally biased region" description="Polar residues" evidence="1">
    <location>
        <begin position="307"/>
        <end position="330"/>
    </location>
</feature>
<dbReference type="AlphaFoldDB" id="A0AAD7G5M0"/>
<comment type="caution">
    <text evidence="2">The sequence shown here is derived from an EMBL/GenBank/DDBJ whole genome shotgun (WGS) entry which is preliminary data.</text>
</comment>
<gene>
    <name evidence="2" type="ORF">B0H17DRAFT_1212085</name>
</gene>
<evidence type="ECO:0000313" key="2">
    <source>
        <dbReference type="EMBL" id="KAJ7661833.1"/>
    </source>
</evidence>
<feature type="region of interest" description="Disordered" evidence="1">
    <location>
        <begin position="88"/>
        <end position="156"/>
    </location>
</feature>
<reference evidence="2" key="1">
    <citation type="submission" date="2023-03" db="EMBL/GenBank/DDBJ databases">
        <title>Massive genome expansion in bonnet fungi (Mycena s.s.) driven by repeated elements and novel gene families across ecological guilds.</title>
        <authorList>
            <consortium name="Lawrence Berkeley National Laboratory"/>
            <person name="Harder C.B."/>
            <person name="Miyauchi S."/>
            <person name="Viragh M."/>
            <person name="Kuo A."/>
            <person name="Thoen E."/>
            <person name="Andreopoulos B."/>
            <person name="Lu D."/>
            <person name="Skrede I."/>
            <person name="Drula E."/>
            <person name="Henrissat B."/>
            <person name="Morin E."/>
            <person name="Kohler A."/>
            <person name="Barry K."/>
            <person name="LaButti K."/>
            <person name="Morin E."/>
            <person name="Salamov A."/>
            <person name="Lipzen A."/>
            <person name="Mereny Z."/>
            <person name="Hegedus B."/>
            <person name="Baldrian P."/>
            <person name="Stursova M."/>
            <person name="Weitz H."/>
            <person name="Taylor A."/>
            <person name="Grigoriev I.V."/>
            <person name="Nagy L.G."/>
            <person name="Martin F."/>
            <person name="Kauserud H."/>
        </authorList>
    </citation>
    <scope>NUCLEOTIDE SEQUENCE</scope>
    <source>
        <strain evidence="2">CBHHK067</strain>
    </source>
</reference>
<accession>A0AAD7G5M0</accession>